<comment type="caution">
    <text evidence="2">The sequence shown here is derived from an EMBL/GenBank/DDBJ whole genome shotgun (WGS) entry which is preliminary data.</text>
</comment>
<dbReference type="PROSITE" id="PS51257">
    <property type="entry name" value="PROKAR_LIPOPROTEIN"/>
    <property type="match status" value="1"/>
</dbReference>
<dbReference type="RefSeq" id="WP_118657006.1">
    <property type="nucleotide sequence ID" value="NZ_JACOOK010000005.1"/>
</dbReference>
<feature type="chain" id="PRO_5045714676" description="TonB-dependent receptor" evidence="1">
    <location>
        <begin position="20"/>
        <end position="583"/>
    </location>
</feature>
<sequence>MKKTIILIAAAVAACPAWAQKPEEGDLNRQMEVTRDYEPTVNEASKLNVKPDMNDTVALRPEVTYKVHPNPISYGFEVTPIKPVSVSLDNYRQDRPLYLKVGVGVPFQSVVDAYFSSTKNVNGKWGVLVNHYGSWSDRKNDNGIKTPAGQTFNRIGAYGERRFGRFGIGGELGYDYDKISRYGYDTTWTLENFTGRNIDASASALRQNFSTVHGKIYFGHAFEDLSYFNIRFGAEGAYFQDRFDMKEADVKTFLDLGKRFGQRHGVTLHAGYDVYKGSGELDGYKDNILTVRPMYRLQGGKLEFALGANYVLDNDGDRSESAFFPLFELKWRASDGFTPYLKIDGEYLNYGYRNTVTWNPYVLQGVTGRNTSEYNGRIGIRGGVSSSFAYHVFGGVSRYLNMNYGLNAYLMLLGDGANVYQALYQGNVFGVSQRDVTMWTIGAELEGRISGAFGLLFNLQYRGYDVKKIEDQSAHIGLPNLTAGLALKYNYRDKLLLKTGVDVYGPRDFDILFMYTDGASASAGLGRTHVDMQFDVYFGAEYNISKRIGVFLEGRNLANQRIYRYNQYRDLGINMLAGVKLQF</sequence>
<organism evidence="2 3">
    <name type="scientific">Alistipes hominis</name>
    <dbReference type="NCBI Taxonomy" id="2763015"/>
    <lineage>
        <taxon>Bacteria</taxon>
        <taxon>Pseudomonadati</taxon>
        <taxon>Bacteroidota</taxon>
        <taxon>Bacteroidia</taxon>
        <taxon>Bacteroidales</taxon>
        <taxon>Rikenellaceae</taxon>
        <taxon>Alistipes</taxon>
    </lineage>
</organism>
<gene>
    <name evidence="2" type="ORF">H8S08_10005</name>
</gene>
<keyword evidence="3" id="KW-1185">Reference proteome</keyword>
<evidence type="ECO:0000313" key="2">
    <source>
        <dbReference type="EMBL" id="MBC5617344.1"/>
    </source>
</evidence>
<dbReference type="EMBL" id="JACOOK010000005">
    <property type="protein sequence ID" value="MBC5617344.1"/>
    <property type="molecule type" value="Genomic_DNA"/>
</dbReference>
<evidence type="ECO:0000313" key="3">
    <source>
        <dbReference type="Proteomes" id="UP000636891"/>
    </source>
</evidence>
<protein>
    <recommendedName>
        <fullName evidence="4">TonB-dependent receptor</fullName>
    </recommendedName>
</protein>
<feature type="signal peptide" evidence="1">
    <location>
        <begin position="1"/>
        <end position="19"/>
    </location>
</feature>
<name>A0ABR7CP10_9BACT</name>
<proteinExistence type="predicted"/>
<dbReference type="SUPFAM" id="SSF56935">
    <property type="entry name" value="Porins"/>
    <property type="match status" value="1"/>
</dbReference>
<reference evidence="2 3" key="1">
    <citation type="submission" date="2020-08" db="EMBL/GenBank/DDBJ databases">
        <title>Genome public.</title>
        <authorList>
            <person name="Liu C."/>
            <person name="Sun Q."/>
        </authorList>
    </citation>
    <scope>NUCLEOTIDE SEQUENCE [LARGE SCALE GENOMIC DNA]</scope>
    <source>
        <strain evidence="2 3">New-7</strain>
    </source>
</reference>
<evidence type="ECO:0000256" key="1">
    <source>
        <dbReference type="SAM" id="SignalP"/>
    </source>
</evidence>
<dbReference type="Proteomes" id="UP000636891">
    <property type="component" value="Unassembled WGS sequence"/>
</dbReference>
<keyword evidence="1" id="KW-0732">Signal</keyword>
<evidence type="ECO:0008006" key="4">
    <source>
        <dbReference type="Google" id="ProtNLM"/>
    </source>
</evidence>
<accession>A0ABR7CP10</accession>